<organism evidence="1 2">
    <name type="scientific">Candidatus Propionivibrio dominans</name>
    <dbReference type="NCBI Taxonomy" id="2954373"/>
    <lineage>
        <taxon>Bacteria</taxon>
        <taxon>Pseudomonadati</taxon>
        <taxon>Pseudomonadota</taxon>
        <taxon>Betaproteobacteria</taxon>
        <taxon>Rhodocyclales</taxon>
        <taxon>Rhodocyclaceae</taxon>
        <taxon>Propionivibrio</taxon>
    </lineage>
</organism>
<protein>
    <submittedName>
        <fullName evidence="1">Conjugal transfer protein TraH</fullName>
    </submittedName>
</protein>
<evidence type="ECO:0000313" key="1">
    <source>
        <dbReference type="EMBL" id="MBK7424602.1"/>
    </source>
</evidence>
<reference evidence="1" key="1">
    <citation type="submission" date="2020-10" db="EMBL/GenBank/DDBJ databases">
        <title>Connecting structure to function with the recovery of over 1000 high-quality activated sludge metagenome-assembled genomes encoding full-length rRNA genes using long-read sequencing.</title>
        <authorList>
            <person name="Singleton C.M."/>
            <person name="Petriglieri F."/>
            <person name="Kristensen J.M."/>
            <person name="Kirkegaard R.H."/>
            <person name="Michaelsen T.Y."/>
            <person name="Andersen M.H."/>
            <person name="Karst S.M."/>
            <person name="Dueholm M.S."/>
            <person name="Nielsen P.H."/>
            <person name="Albertsen M."/>
        </authorList>
    </citation>
    <scope>NUCLEOTIDE SEQUENCE</scope>
    <source>
        <strain evidence="1">EsbW_18-Q3-R4-48_MAXAC.044</strain>
    </source>
</reference>
<comment type="caution">
    <text evidence="1">The sequence shown here is derived from an EMBL/GenBank/DDBJ whole genome shotgun (WGS) entry which is preliminary data.</text>
</comment>
<evidence type="ECO:0000313" key="2">
    <source>
        <dbReference type="Proteomes" id="UP000886602"/>
    </source>
</evidence>
<sequence length="449" mass="48904">MNVTAPQAITSQSVVGVSGGGLEWRIPNKNFQIVSVTPPRLSSGCGGIDMYLGAYSFPNKDAFVQALRNFGQAAIGYFFQLALKTMAPEIAATLEVINDLAQRMNALGMNSCAAAKQFVDNVAGEWMEKNARDASGYARSIGSAVDEFDSLLGQRSGGYAKTMEDKYKQNYNKSQSALTKDDVATKLPVEVNVVHYVLSRSRAVDITDDEIGMIMALVGPSLIIRQGQADDGTPAPINAGKVKLLDFKQILGGEVDAGGLPVAFSVLMQRQPQCLDPQPVQVSYHSFHGRINTVITKIRSNISTKTSALTLTAAELNVLKLASVPIYRAAAMAETTGVAQTTALVLLPDLADYAALDASMRFVNYYLDILDKALAATVQDLDKTYHPDVQNIRTRITDIKADMHQQAIQLYKDRGDPFQKLDQLERAERYMYSNLNVMLGANARFGKNQ</sequence>
<gene>
    <name evidence="1" type="ORF">IPJ48_16790</name>
</gene>
<accession>A0A9D7FFB6</accession>
<name>A0A9D7FFB6_9RHOO</name>
<proteinExistence type="predicted"/>
<dbReference type="Pfam" id="PF06122">
    <property type="entry name" value="TraH"/>
    <property type="match status" value="1"/>
</dbReference>
<dbReference type="AlphaFoldDB" id="A0A9D7FFB6"/>
<dbReference type="Proteomes" id="UP000886602">
    <property type="component" value="Unassembled WGS sequence"/>
</dbReference>
<dbReference type="EMBL" id="JADJNC010000037">
    <property type="protein sequence ID" value="MBK7424602.1"/>
    <property type="molecule type" value="Genomic_DNA"/>
</dbReference>
<dbReference type="InterPro" id="IPR010927">
    <property type="entry name" value="T4SS_TraH"/>
</dbReference>